<dbReference type="Pfam" id="PF09848">
    <property type="entry name" value="SLFN-g3_helicase"/>
    <property type="match status" value="1"/>
</dbReference>
<gene>
    <name evidence="2" type="ORF">GX859_04705</name>
</gene>
<comment type="caution">
    <text evidence="2">The sequence shown here is derived from an EMBL/GenBank/DDBJ whole genome shotgun (WGS) entry which is preliminary data.</text>
</comment>
<dbReference type="CDD" id="cd10439">
    <property type="entry name" value="GIY-YIG_COG3410"/>
    <property type="match status" value="1"/>
</dbReference>
<sequence>MTSFSISTFEFTDSIEHLSREHAQLTNWPVVYVLNTPPSSSARQGCIYIGETLNFSSRMKQHLSLSDKRDKLRTARVVIHEEFNKSVCLDLESFLIKHAAGDGSHEVMNRNTGVVDSDYYDRGRYQAMFQDVFQQMLEEGIFQRSIPEIINSELFKLSPFKSLNHDQAIAVSDIMDGLVEDLSVPDAELGNLLFVEGDPGTGKTVVAIYLMKLMKDIGDARDVGEVDGDTIFSDFYVGDTRELFKDRRIALVVPQQSLRKSIEHVFERTPGLSKDMVMTPHQVAKSPGTFDVVIVDEAHRLNQRSNQSSGSANTEFTAINKALFGEGGELRSQLDWLRAKSRHVILMLDMKQTVRPQDIPRDEYEELIDEHGHGKKYRLHTQMRSLGGNDYIQYIYDVLSPAPPTRQLSFGDYEVGLVDSPQRLYELILERDKEHGLARMVAGYAWEWLSRDKKSAIDIDLGPNAQFQWNTSEVDWVNSPNAVHEVGSIHTVQGYDLNYAGVIIGGDLRFDPERGELIINKDNYFDKKGKENNNLRNRPTTIDLLRSMILNIYAVLLTRGIKGTFIHVVDPALREYLGQYFRVID</sequence>
<dbReference type="Pfam" id="PF01541">
    <property type="entry name" value="GIY-YIG"/>
    <property type="match status" value="1"/>
</dbReference>
<dbReference type="InterPro" id="IPR000305">
    <property type="entry name" value="GIY-YIG_endonuc"/>
</dbReference>
<organism evidence="2 3">
    <name type="scientific">Corynebacterium humireducens</name>
    <dbReference type="NCBI Taxonomy" id="1223514"/>
    <lineage>
        <taxon>Bacteria</taxon>
        <taxon>Bacillati</taxon>
        <taxon>Actinomycetota</taxon>
        <taxon>Actinomycetes</taxon>
        <taxon>Mycobacteriales</taxon>
        <taxon>Corynebacteriaceae</taxon>
        <taxon>Corynebacterium</taxon>
    </lineage>
</organism>
<dbReference type="InterPro" id="IPR018647">
    <property type="entry name" value="SLFN_3-like_DNA/RNA_helicase"/>
</dbReference>
<evidence type="ECO:0000259" key="1">
    <source>
        <dbReference type="PROSITE" id="PS50164"/>
    </source>
</evidence>
<dbReference type="EMBL" id="JAAZHI010000100">
    <property type="protein sequence ID" value="NLA55587.1"/>
    <property type="molecule type" value="Genomic_DNA"/>
</dbReference>
<dbReference type="PROSITE" id="PS50164">
    <property type="entry name" value="GIY_YIG"/>
    <property type="match status" value="1"/>
</dbReference>
<protein>
    <submittedName>
        <fullName evidence="2">DUF2075 domain-containing protein</fullName>
    </submittedName>
</protein>
<dbReference type="Gene3D" id="3.40.50.300">
    <property type="entry name" value="P-loop containing nucleotide triphosphate hydrolases"/>
    <property type="match status" value="1"/>
</dbReference>
<dbReference type="Proteomes" id="UP000557899">
    <property type="component" value="Unassembled WGS sequence"/>
</dbReference>
<name>A0A7X6PM76_9CORY</name>
<dbReference type="InterPro" id="IPR003593">
    <property type="entry name" value="AAA+_ATPase"/>
</dbReference>
<dbReference type="SMART" id="SM00382">
    <property type="entry name" value="AAA"/>
    <property type="match status" value="1"/>
</dbReference>
<dbReference type="InterPro" id="IPR027417">
    <property type="entry name" value="P-loop_NTPase"/>
</dbReference>
<dbReference type="AlphaFoldDB" id="A0A7X6PM76"/>
<feature type="domain" description="GIY-YIG" evidence="1">
    <location>
        <begin position="27"/>
        <end position="110"/>
    </location>
</feature>
<accession>A0A7X6PM76</accession>
<reference evidence="2 3" key="1">
    <citation type="journal article" date="2020" name="Biotechnol. Biofuels">
        <title>New insights from the biogas microbiome by comprehensive genome-resolved metagenomics of nearly 1600 species originating from multiple anaerobic digesters.</title>
        <authorList>
            <person name="Campanaro S."/>
            <person name="Treu L."/>
            <person name="Rodriguez-R L.M."/>
            <person name="Kovalovszki A."/>
            <person name="Ziels R.M."/>
            <person name="Maus I."/>
            <person name="Zhu X."/>
            <person name="Kougias P.G."/>
            <person name="Basile A."/>
            <person name="Luo G."/>
            <person name="Schluter A."/>
            <person name="Konstantinidis K.T."/>
            <person name="Angelidaki I."/>
        </authorList>
    </citation>
    <scope>NUCLEOTIDE SEQUENCE [LARGE SCALE GENOMIC DNA]</scope>
    <source>
        <strain evidence="2">AS15tlH2ME_198</strain>
    </source>
</reference>
<dbReference type="SUPFAM" id="SSF52540">
    <property type="entry name" value="P-loop containing nucleoside triphosphate hydrolases"/>
    <property type="match status" value="1"/>
</dbReference>
<evidence type="ECO:0000313" key="3">
    <source>
        <dbReference type="Proteomes" id="UP000557899"/>
    </source>
</evidence>
<evidence type="ECO:0000313" key="2">
    <source>
        <dbReference type="EMBL" id="NLA55587.1"/>
    </source>
</evidence>
<proteinExistence type="predicted"/>